<dbReference type="EMBL" id="SVBY01000029">
    <property type="protein sequence ID" value="MBE6092592.1"/>
    <property type="molecule type" value="Genomic_DNA"/>
</dbReference>
<evidence type="ECO:0000313" key="2">
    <source>
        <dbReference type="EMBL" id="MBE6092592.1"/>
    </source>
</evidence>
<dbReference type="AlphaFoldDB" id="A0A927WRF8"/>
<organism evidence="2 3">
    <name type="scientific">Selenomonas ruminantium</name>
    <dbReference type="NCBI Taxonomy" id="971"/>
    <lineage>
        <taxon>Bacteria</taxon>
        <taxon>Bacillati</taxon>
        <taxon>Bacillota</taxon>
        <taxon>Negativicutes</taxon>
        <taxon>Selenomonadales</taxon>
        <taxon>Selenomonadaceae</taxon>
        <taxon>Selenomonas</taxon>
    </lineage>
</organism>
<reference evidence="2" key="1">
    <citation type="submission" date="2019-04" db="EMBL/GenBank/DDBJ databases">
        <title>Evolution of Biomass-Degrading Anaerobic Consortia Revealed by Metagenomics.</title>
        <authorList>
            <person name="Peng X."/>
        </authorList>
    </citation>
    <scope>NUCLEOTIDE SEQUENCE</scope>
    <source>
        <strain evidence="2">SIG240</strain>
    </source>
</reference>
<accession>A0A927WRF8</accession>
<evidence type="ECO:0000259" key="1">
    <source>
        <dbReference type="Pfam" id="PF01261"/>
    </source>
</evidence>
<gene>
    <name evidence="2" type="ORF">E7201_05425</name>
</gene>
<dbReference type="Gene3D" id="3.20.20.150">
    <property type="entry name" value="Divalent-metal-dependent TIM barrel enzymes"/>
    <property type="match status" value="1"/>
</dbReference>
<feature type="domain" description="Xylose isomerase-like TIM barrel" evidence="1">
    <location>
        <begin position="108"/>
        <end position="293"/>
    </location>
</feature>
<dbReference type="PANTHER" id="PTHR12110">
    <property type="entry name" value="HYDROXYPYRUVATE ISOMERASE"/>
    <property type="match status" value="1"/>
</dbReference>
<evidence type="ECO:0000313" key="3">
    <source>
        <dbReference type="Proteomes" id="UP000761380"/>
    </source>
</evidence>
<dbReference type="Proteomes" id="UP000761380">
    <property type="component" value="Unassembled WGS sequence"/>
</dbReference>
<sequence length="312" mass="35205">MLELGVQTKEAVQDENPAEGFSLLRQAGFSCADFSLNAYLLNSDIYGSNLNRFFDASVQELERFFTPHKEGAARAGVKIHQMHMPYPIYVPQGSDAINDYLWQQMAPKSLAVCAFLGCRYIVVHGFKLARELGSEDREWAQTEKFIHYLAPQARELGITLCVENLYNGLGGHMIEGPCCNARKMAERIDRINEQYGGEVLGFCFDTGHANLVGLDMEDFVTVLGARLKVLHIHDNDGITDLHQIPYTFARTRENRASTDWQGFIRGLQNIHYRGVLNFETAPVLTAFPQGLKRQSLEFIATIGKYFAERISE</sequence>
<dbReference type="InterPro" id="IPR036237">
    <property type="entry name" value="Xyl_isomerase-like_sf"/>
</dbReference>
<dbReference type="InterPro" id="IPR050312">
    <property type="entry name" value="IolE/XylAMocC-like"/>
</dbReference>
<comment type="caution">
    <text evidence="2">The sequence shown here is derived from an EMBL/GenBank/DDBJ whole genome shotgun (WGS) entry which is preliminary data.</text>
</comment>
<proteinExistence type="predicted"/>
<dbReference type="PANTHER" id="PTHR12110:SF53">
    <property type="entry name" value="BLR5974 PROTEIN"/>
    <property type="match status" value="1"/>
</dbReference>
<protein>
    <submittedName>
        <fullName evidence="2">Sugar phosphate isomerase/epimerase</fullName>
    </submittedName>
</protein>
<dbReference type="GO" id="GO:0016853">
    <property type="term" value="F:isomerase activity"/>
    <property type="evidence" value="ECO:0007669"/>
    <property type="project" value="UniProtKB-KW"/>
</dbReference>
<dbReference type="SUPFAM" id="SSF51658">
    <property type="entry name" value="Xylose isomerase-like"/>
    <property type="match status" value="1"/>
</dbReference>
<dbReference type="InterPro" id="IPR013022">
    <property type="entry name" value="Xyl_isomerase-like_TIM-brl"/>
</dbReference>
<name>A0A927WRF8_SELRU</name>
<dbReference type="Pfam" id="PF01261">
    <property type="entry name" value="AP_endonuc_2"/>
    <property type="match status" value="1"/>
</dbReference>
<keyword evidence="2" id="KW-0413">Isomerase</keyword>